<feature type="domain" description="C2H2-type" evidence="14">
    <location>
        <begin position="391"/>
        <end position="418"/>
    </location>
</feature>
<feature type="compositionally biased region" description="Pro residues" evidence="13">
    <location>
        <begin position="271"/>
        <end position="292"/>
    </location>
</feature>
<keyword evidence="10" id="KW-0539">Nucleus</keyword>
<accession>A0A9J6FE36</accession>
<keyword evidence="7" id="KW-0805">Transcription regulation</keyword>
<feature type="domain" description="C2H2-type" evidence="14">
    <location>
        <begin position="668"/>
        <end position="695"/>
    </location>
</feature>
<feature type="domain" description="C2H2-type" evidence="14">
    <location>
        <begin position="977"/>
        <end position="999"/>
    </location>
</feature>
<feature type="region of interest" description="Disordered" evidence="13">
    <location>
        <begin position="447"/>
        <end position="494"/>
    </location>
</feature>
<keyword evidence="6" id="KW-0862">Zinc</keyword>
<dbReference type="GO" id="GO:0007399">
    <property type="term" value="P:nervous system development"/>
    <property type="evidence" value="ECO:0007669"/>
    <property type="project" value="UniProtKB-ARBA"/>
</dbReference>
<dbReference type="FunFam" id="3.30.160.60:FF:000341">
    <property type="entry name" value="Spalt-like transcription factor 1"/>
    <property type="match status" value="1"/>
</dbReference>
<evidence type="ECO:0000256" key="5">
    <source>
        <dbReference type="ARBA" id="ARBA00022771"/>
    </source>
</evidence>
<feature type="compositionally biased region" description="Pro residues" evidence="13">
    <location>
        <begin position="1050"/>
        <end position="1061"/>
    </location>
</feature>
<feature type="region of interest" description="Disordered" evidence="13">
    <location>
        <begin position="1"/>
        <end position="28"/>
    </location>
</feature>
<feature type="domain" description="C2H2-type" evidence="14">
    <location>
        <begin position="1064"/>
        <end position="1091"/>
    </location>
</feature>
<dbReference type="InterPro" id="IPR051565">
    <property type="entry name" value="Sal_C2H2-zinc-finger"/>
</dbReference>
<dbReference type="GO" id="GO:0008270">
    <property type="term" value="F:zinc ion binding"/>
    <property type="evidence" value="ECO:0007669"/>
    <property type="project" value="UniProtKB-KW"/>
</dbReference>
<evidence type="ECO:0000313" key="16">
    <source>
        <dbReference type="Proteomes" id="UP000821853"/>
    </source>
</evidence>
<evidence type="ECO:0000256" key="6">
    <source>
        <dbReference type="ARBA" id="ARBA00022833"/>
    </source>
</evidence>
<protein>
    <recommendedName>
        <fullName evidence="14">C2H2-type domain-containing protein</fullName>
    </recommendedName>
</protein>
<comment type="subcellular location">
    <subcellularLocation>
        <location evidence="1">Nucleus</location>
    </subcellularLocation>
</comment>
<evidence type="ECO:0000256" key="4">
    <source>
        <dbReference type="ARBA" id="ARBA00022737"/>
    </source>
</evidence>
<dbReference type="FunFam" id="3.30.160.60:FF:000708">
    <property type="entry name" value="Sal-like protein 1"/>
    <property type="match status" value="1"/>
</dbReference>
<dbReference type="Pfam" id="PF12874">
    <property type="entry name" value="zf-met"/>
    <property type="match status" value="1"/>
</dbReference>
<name>A0A9J6FE36_HAELO</name>
<dbReference type="OMA" id="LPCANAR"/>
<keyword evidence="9" id="KW-0804">Transcription</keyword>
<dbReference type="InterPro" id="IPR036236">
    <property type="entry name" value="Znf_C2H2_sf"/>
</dbReference>
<dbReference type="FunFam" id="3.30.160.60:FF:000574">
    <property type="entry name" value="sal-like protein 2 isoform X2"/>
    <property type="match status" value="1"/>
</dbReference>
<feature type="region of interest" description="Disordered" evidence="13">
    <location>
        <begin position="157"/>
        <end position="194"/>
    </location>
</feature>
<feature type="compositionally biased region" description="Basic residues" evidence="13">
    <location>
        <begin position="14"/>
        <end position="26"/>
    </location>
</feature>
<dbReference type="FunFam" id="3.30.160.60:FF:000025">
    <property type="entry name" value="Spalt-like transcription factor 1"/>
    <property type="match status" value="1"/>
</dbReference>
<dbReference type="EMBL" id="JABSTR010000001">
    <property type="protein sequence ID" value="KAH9361157.1"/>
    <property type="molecule type" value="Genomic_DNA"/>
</dbReference>
<feature type="region of interest" description="Disordered" evidence="13">
    <location>
        <begin position="359"/>
        <end position="383"/>
    </location>
</feature>
<evidence type="ECO:0000256" key="12">
    <source>
        <dbReference type="PROSITE-ProRule" id="PRU00042"/>
    </source>
</evidence>
<evidence type="ECO:0000256" key="9">
    <source>
        <dbReference type="ARBA" id="ARBA00023163"/>
    </source>
</evidence>
<dbReference type="GO" id="GO:0030154">
    <property type="term" value="P:cell differentiation"/>
    <property type="evidence" value="ECO:0007669"/>
    <property type="project" value="UniProtKB-ARBA"/>
</dbReference>
<evidence type="ECO:0000256" key="8">
    <source>
        <dbReference type="ARBA" id="ARBA00023125"/>
    </source>
</evidence>
<dbReference type="AlphaFoldDB" id="A0A9J6FE36"/>
<evidence type="ECO:0000256" key="2">
    <source>
        <dbReference type="ARBA" id="ARBA00022553"/>
    </source>
</evidence>
<comment type="similarity">
    <text evidence="11">Belongs to the sal C2H2-type zinc-finger protein family.</text>
</comment>
<feature type="compositionally biased region" description="Basic and acidic residues" evidence="13">
    <location>
        <begin position="455"/>
        <end position="464"/>
    </location>
</feature>
<gene>
    <name evidence="15" type="ORF">HPB48_003019</name>
</gene>
<dbReference type="Proteomes" id="UP000821853">
    <property type="component" value="Chromosome 1"/>
</dbReference>
<keyword evidence="5 12" id="KW-0863">Zinc-finger</keyword>
<organism evidence="15 16">
    <name type="scientific">Haemaphysalis longicornis</name>
    <name type="common">Bush tick</name>
    <dbReference type="NCBI Taxonomy" id="44386"/>
    <lineage>
        <taxon>Eukaryota</taxon>
        <taxon>Metazoa</taxon>
        <taxon>Ecdysozoa</taxon>
        <taxon>Arthropoda</taxon>
        <taxon>Chelicerata</taxon>
        <taxon>Arachnida</taxon>
        <taxon>Acari</taxon>
        <taxon>Parasitiformes</taxon>
        <taxon>Ixodida</taxon>
        <taxon>Ixodoidea</taxon>
        <taxon>Ixodidae</taxon>
        <taxon>Haemaphysalinae</taxon>
        <taxon>Haemaphysalis</taxon>
    </lineage>
</organism>
<feature type="region of interest" description="Disordered" evidence="13">
    <location>
        <begin position="90"/>
        <end position="129"/>
    </location>
</feature>
<evidence type="ECO:0000256" key="13">
    <source>
        <dbReference type="SAM" id="MobiDB-lite"/>
    </source>
</evidence>
<feature type="compositionally biased region" description="Polar residues" evidence="13">
    <location>
        <begin position="755"/>
        <end position="767"/>
    </location>
</feature>
<dbReference type="GO" id="GO:0000978">
    <property type="term" value="F:RNA polymerase II cis-regulatory region sequence-specific DNA binding"/>
    <property type="evidence" value="ECO:0007669"/>
    <property type="project" value="TreeGrafter"/>
</dbReference>
<dbReference type="FunFam" id="3.30.160.60:FF:000303">
    <property type="entry name" value="Zinc finger protein 41"/>
    <property type="match status" value="1"/>
</dbReference>
<dbReference type="GO" id="GO:0048513">
    <property type="term" value="P:animal organ development"/>
    <property type="evidence" value="ECO:0007669"/>
    <property type="project" value="UniProtKB-ARBA"/>
</dbReference>
<dbReference type="FunFam" id="3.30.160.60:FF:002027">
    <property type="entry name" value="Blast:Sal-like protein 3"/>
    <property type="match status" value="1"/>
</dbReference>
<dbReference type="PROSITE" id="PS50157">
    <property type="entry name" value="ZINC_FINGER_C2H2_2"/>
    <property type="match status" value="9"/>
</dbReference>
<dbReference type="VEuPathDB" id="VectorBase:HLOH_054275"/>
<feature type="domain" description="C2H2-type" evidence="14">
    <location>
        <begin position="949"/>
        <end position="976"/>
    </location>
</feature>
<feature type="region of interest" description="Disordered" evidence="13">
    <location>
        <begin position="864"/>
        <end position="917"/>
    </location>
</feature>
<dbReference type="PANTHER" id="PTHR23233">
    <property type="entry name" value="SAL-LIKE PROTEIN"/>
    <property type="match status" value="1"/>
</dbReference>
<dbReference type="OrthoDB" id="8749569at2759"/>
<keyword evidence="8" id="KW-0238">DNA-binding</keyword>
<dbReference type="GO" id="GO:0000981">
    <property type="term" value="F:DNA-binding transcription factor activity, RNA polymerase II-specific"/>
    <property type="evidence" value="ECO:0007669"/>
    <property type="project" value="TreeGrafter"/>
</dbReference>
<feature type="domain" description="C2H2-type" evidence="14">
    <location>
        <begin position="1092"/>
        <end position="1119"/>
    </location>
</feature>
<dbReference type="FunFam" id="3.30.160.60:FF:000130">
    <property type="entry name" value="Spalt-like transcription factor 4"/>
    <property type="match status" value="1"/>
</dbReference>
<reference evidence="15 16" key="1">
    <citation type="journal article" date="2020" name="Cell">
        <title>Large-Scale Comparative Analyses of Tick Genomes Elucidate Their Genetic Diversity and Vector Capacities.</title>
        <authorList>
            <consortium name="Tick Genome and Microbiome Consortium (TIGMIC)"/>
            <person name="Jia N."/>
            <person name="Wang J."/>
            <person name="Shi W."/>
            <person name="Du L."/>
            <person name="Sun Y."/>
            <person name="Zhan W."/>
            <person name="Jiang J.F."/>
            <person name="Wang Q."/>
            <person name="Zhang B."/>
            <person name="Ji P."/>
            <person name="Bell-Sakyi L."/>
            <person name="Cui X.M."/>
            <person name="Yuan T.T."/>
            <person name="Jiang B.G."/>
            <person name="Yang W.F."/>
            <person name="Lam T.T."/>
            <person name="Chang Q.C."/>
            <person name="Ding S.J."/>
            <person name="Wang X.J."/>
            <person name="Zhu J.G."/>
            <person name="Ruan X.D."/>
            <person name="Zhao L."/>
            <person name="Wei J.T."/>
            <person name="Ye R.Z."/>
            <person name="Que T.C."/>
            <person name="Du C.H."/>
            <person name="Zhou Y.H."/>
            <person name="Cheng J.X."/>
            <person name="Dai P.F."/>
            <person name="Guo W.B."/>
            <person name="Han X.H."/>
            <person name="Huang E.J."/>
            <person name="Li L.F."/>
            <person name="Wei W."/>
            <person name="Gao Y.C."/>
            <person name="Liu J.Z."/>
            <person name="Shao H.Z."/>
            <person name="Wang X."/>
            <person name="Wang C.C."/>
            <person name="Yang T.C."/>
            <person name="Huo Q.B."/>
            <person name="Li W."/>
            <person name="Chen H.Y."/>
            <person name="Chen S.E."/>
            <person name="Zhou L.G."/>
            <person name="Ni X.B."/>
            <person name="Tian J.H."/>
            <person name="Sheng Y."/>
            <person name="Liu T."/>
            <person name="Pan Y.S."/>
            <person name="Xia L.Y."/>
            <person name="Li J."/>
            <person name="Zhao F."/>
            <person name="Cao W.C."/>
        </authorList>
    </citation>
    <scope>NUCLEOTIDE SEQUENCE [LARGE SCALE GENOMIC DNA]</scope>
    <source>
        <strain evidence="15">HaeL-2018</strain>
    </source>
</reference>
<feature type="region of interest" description="Disordered" evidence="13">
    <location>
        <begin position="755"/>
        <end position="814"/>
    </location>
</feature>
<dbReference type="GO" id="GO:0035107">
    <property type="term" value="P:appendage morphogenesis"/>
    <property type="evidence" value="ECO:0007669"/>
    <property type="project" value="UniProtKB-ARBA"/>
</dbReference>
<dbReference type="Gene3D" id="3.30.160.60">
    <property type="entry name" value="Classic Zinc Finger"/>
    <property type="match status" value="8"/>
</dbReference>
<proteinExistence type="inferred from homology"/>
<feature type="region of interest" description="Disordered" evidence="13">
    <location>
        <begin position="264"/>
        <end position="294"/>
    </location>
</feature>
<evidence type="ECO:0000313" key="15">
    <source>
        <dbReference type="EMBL" id="KAH9361157.1"/>
    </source>
</evidence>
<keyword evidence="3" id="KW-0479">Metal-binding</keyword>
<keyword evidence="16" id="KW-1185">Reference proteome</keyword>
<evidence type="ECO:0000256" key="10">
    <source>
        <dbReference type="ARBA" id="ARBA00023242"/>
    </source>
</evidence>
<evidence type="ECO:0000256" key="7">
    <source>
        <dbReference type="ARBA" id="ARBA00023015"/>
    </source>
</evidence>
<evidence type="ECO:0000256" key="3">
    <source>
        <dbReference type="ARBA" id="ARBA00022723"/>
    </source>
</evidence>
<keyword evidence="2" id="KW-0597">Phosphoprotein</keyword>
<feature type="domain" description="C2H2-type" evidence="14">
    <location>
        <begin position="728"/>
        <end position="755"/>
    </location>
</feature>
<evidence type="ECO:0000256" key="1">
    <source>
        <dbReference type="ARBA" id="ARBA00004123"/>
    </source>
</evidence>
<comment type="caution">
    <text evidence="15">The sequence shown here is derived from an EMBL/GenBank/DDBJ whole genome shotgun (WGS) entry which is preliminary data.</text>
</comment>
<feature type="domain" description="C2H2-type" evidence="14">
    <location>
        <begin position="419"/>
        <end position="446"/>
    </location>
</feature>
<dbReference type="PROSITE" id="PS00028">
    <property type="entry name" value="ZINC_FINGER_C2H2_1"/>
    <property type="match status" value="10"/>
</dbReference>
<evidence type="ECO:0000259" key="14">
    <source>
        <dbReference type="PROSITE" id="PS50157"/>
    </source>
</evidence>
<evidence type="ECO:0000256" key="11">
    <source>
        <dbReference type="ARBA" id="ARBA00038474"/>
    </source>
</evidence>
<feature type="region of interest" description="Disordered" evidence="13">
    <location>
        <begin position="1007"/>
        <end position="1063"/>
    </location>
</feature>
<keyword evidence="4" id="KW-0677">Repeat</keyword>
<dbReference type="SMART" id="SM00355">
    <property type="entry name" value="ZnF_C2H2"/>
    <property type="match status" value="11"/>
</dbReference>
<dbReference type="GO" id="GO:0005634">
    <property type="term" value="C:nucleus"/>
    <property type="evidence" value="ECO:0007669"/>
    <property type="project" value="UniProtKB-SubCell"/>
</dbReference>
<dbReference type="FunFam" id="3.30.160.60:FF:000215">
    <property type="entry name" value="Spalt-like transcription factor 3"/>
    <property type="match status" value="1"/>
</dbReference>
<dbReference type="Pfam" id="PF00096">
    <property type="entry name" value="zf-C2H2"/>
    <property type="match status" value="6"/>
</dbReference>
<feature type="compositionally biased region" description="Low complexity" evidence="13">
    <location>
        <begin position="359"/>
        <end position="370"/>
    </location>
</feature>
<dbReference type="InterPro" id="IPR013087">
    <property type="entry name" value="Znf_C2H2_type"/>
</dbReference>
<feature type="domain" description="C2H2-type" evidence="14">
    <location>
        <begin position="696"/>
        <end position="723"/>
    </location>
</feature>
<dbReference type="PANTHER" id="PTHR23233:SF84">
    <property type="entry name" value="FI23031P1"/>
    <property type="match status" value="1"/>
</dbReference>
<sequence>MNTLAARVGEKKQRQPRRKRKKKVARRAAPASVCAARVSLTVFDAELRAQRPTRCRFIRALWPERYLSSAREILNAVRRLGVTRLTTPPSPLDGESLRGVSGSVPILRMDGSGRGGSSTGGEEESSDDEHVCGRCRAEFPTLDHFLAHKRCCPSAEPMGLPGSTPSRLSCSDDDAAGRQSAPSDAADEEQPAARLPSTHVALEALQSTKVAVAQFAYGSTGGPAEIAALHEALIALQQQQVVQLHIIQQLQAYVGASPTLPVNLTRAADSSPPPRTEPSPDAPTHATPPPPNTAADLAAQESVAVAPEPAEAPAAEPVGEPLAGALLVAPPAGPPPPDEPNTLELLQRHTEKALQDTMSGGSFLLNGLGSPDPGRLRRKGDGRPDEAYLRHRCRFCGKVFGSDSALQIHIRSHTGERPFKCNVCGNRFSTKGNLKVHFQRHRAKYPHVRMNPHPVPEHLDKHFPPLEPPGDRSPTSPSGTASPPPPSLQPALALHPSPVPLAALAKTQRPDDLVGPSCSGTLALRATSTRSTSPGPEAAANVTTSICSSELEDERPLSLKAEPEDEAEDKAVASDEDRDSGEVSGSADDSMPFTSGGSFISGSFSALQTSADATVPLHADPAFYQDLLPKPGSNDNSWETLMEVTRPSETSKLQQLVDNIEHKLSDPNQCVICHRVLSCRSALQMHYRTHTGERPFRCKICGRAFTTKGNLKTHMGVHRVKPPLRVLHKCPVCHKQFTNSLVLQQHVRMHGSESLHATPSFQGTSQRPTPPPKASSSTPPGSPTSPAPEQKKEERNSPSPQPLMRPLSPERPPSQLTSLAALENQVKGIKTSLQVPALPFGPFGMGLSSGFARFDDQSLLMGRTSEAGQRSPAFSPRAGSELSTGDERSTPGAPSPSGGASPPVNGGPLDLTPRTLLSRPADNFSGRFFAAPPLGGLPFPGAAPGRPNTTCQICFKTFACNSALEIHYRSHTKERPFKCSVCERGFSTKGNLKQHMLTHKIRDLPATLFASTPGGPSPSPSPGRSASPVEVRPGASPDENRNKRVEPATPGGPPPRRPPGLPRHVCHVCNKPFSSSSSLQIHMRTHTGDRPFKCSVCGRAFTTKGNLKVHMGTHMWNNGSSRRGRRMSIELPSLISGPKADFVPPPPPPHELFYPYLGPAYLNGMLGPKANEISVIQGVGTEPRPGDEAEPQNGAWAWKMACNLCAKICGSSLELEAHLKTHHRKELELQSHDNVAV</sequence>
<feature type="compositionally biased region" description="Low complexity" evidence="13">
    <location>
        <begin position="891"/>
        <end position="908"/>
    </location>
</feature>
<feature type="region of interest" description="Disordered" evidence="13">
    <location>
        <begin position="525"/>
        <end position="594"/>
    </location>
</feature>
<dbReference type="SUPFAM" id="SSF57667">
    <property type="entry name" value="beta-beta-alpha zinc fingers"/>
    <property type="match status" value="5"/>
</dbReference>